<accession>A0A0N5A3V1</accession>
<name>A0A0N5A3V1_PARTI</name>
<organism evidence="1 2">
    <name type="scientific">Parastrongyloides trichosuri</name>
    <name type="common">Possum-specific nematode worm</name>
    <dbReference type="NCBI Taxonomy" id="131310"/>
    <lineage>
        <taxon>Eukaryota</taxon>
        <taxon>Metazoa</taxon>
        <taxon>Ecdysozoa</taxon>
        <taxon>Nematoda</taxon>
        <taxon>Chromadorea</taxon>
        <taxon>Rhabditida</taxon>
        <taxon>Tylenchina</taxon>
        <taxon>Panagrolaimomorpha</taxon>
        <taxon>Strongyloidoidea</taxon>
        <taxon>Strongyloididae</taxon>
        <taxon>Parastrongyloides</taxon>
    </lineage>
</organism>
<dbReference type="WBParaSite" id="PTRK_0001630500.1">
    <property type="protein sequence ID" value="PTRK_0001630500.1"/>
    <property type="gene ID" value="PTRK_0001630500"/>
</dbReference>
<keyword evidence="1" id="KW-1185">Reference proteome</keyword>
<proteinExistence type="predicted"/>
<evidence type="ECO:0000313" key="1">
    <source>
        <dbReference type="Proteomes" id="UP000038045"/>
    </source>
</evidence>
<dbReference type="GO" id="GO:0003676">
    <property type="term" value="F:nucleic acid binding"/>
    <property type="evidence" value="ECO:0007669"/>
    <property type="project" value="InterPro"/>
</dbReference>
<dbReference type="InterPro" id="IPR036397">
    <property type="entry name" value="RNaseH_sf"/>
</dbReference>
<dbReference type="Proteomes" id="UP000038045">
    <property type="component" value="Unplaced"/>
</dbReference>
<protein>
    <submittedName>
        <fullName evidence="2">DNA helicase</fullName>
    </submittedName>
</protein>
<dbReference type="AlphaFoldDB" id="A0A0N5A3V1"/>
<evidence type="ECO:0000313" key="2">
    <source>
        <dbReference type="WBParaSite" id="PTRK_0001630500.1"/>
    </source>
</evidence>
<sequence>MGEREFRKEVLDFINQLNSSDIRNDKDAEEVFGKFNRKLLNQYGRAGIDRKDQEKPKKAFVLKDNESKEIIRKMFQISLNNDEVKDIWFQYPNILKINYKNVKSYLDGLIKNICIEKPVPTGLLKALFSKRVNVVNRVPIFKGYIQALFTVENPRIKENELSEEMKNQLSSFVVSGGEGSKILNHILATHKKENLFDNQVFINFCQKYNILKERCIDIYGIIRNIRALSIMFTIPSGNNDEKLKYNNTILVEDHKSNYMNEKNIYSLLNAYFIRNPNIEYKIKTSVFLDNVFKMCWQHGDNKSKILTILKERYKRDIRRNFFEAIENLEIDHSKDLLVPDNYNQFSSSTDRYPKDDDFYSCRLDISNVQEIKTLDNLNEFIKLIKTITENGEKDKKAPFFYFDIKLKIDDKDEELAYINIKYEKKYYMINCSAFNVTQIKGLLNEIFGNANLSLVVYDYGFIKEKLSKIYKELKDHITKPKTNIFDILNILKSFVGLADSHPEIIDLFPDTCLDVFRYKDKMIKVRRFGNDGKSEIEYRHRNNIANMAISRDGKFHTTIKRMIRIFEFSQATQLILDKEFDNSEDTVYSFWQRNPLREAQKSAALFKINALEDMFKALRKVVYSKKEREYYHLIEKPISKTELFFKRYQY</sequence>
<reference evidence="2" key="1">
    <citation type="submission" date="2017-02" db="UniProtKB">
        <authorList>
            <consortium name="WormBaseParasite"/>
        </authorList>
    </citation>
    <scope>IDENTIFICATION</scope>
</reference>
<dbReference type="Gene3D" id="3.30.420.10">
    <property type="entry name" value="Ribonuclease H-like superfamily/Ribonuclease H"/>
    <property type="match status" value="1"/>
</dbReference>